<evidence type="ECO:0000313" key="3">
    <source>
        <dbReference type="EMBL" id="KAK3051828.1"/>
    </source>
</evidence>
<dbReference type="AlphaFoldDB" id="A0AAJ0GBB0"/>
<feature type="region of interest" description="Disordered" evidence="1">
    <location>
        <begin position="85"/>
        <end position="104"/>
    </location>
</feature>
<keyword evidence="4" id="KW-1185">Reference proteome</keyword>
<feature type="signal peptide" evidence="2">
    <location>
        <begin position="1"/>
        <end position="23"/>
    </location>
</feature>
<evidence type="ECO:0000256" key="1">
    <source>
        <dbReference type="SAM" id="MobiDB-lite"/>
    </source>
</evidence>
<dbReference type="EMBL" id="JAWDJX010000024">
    <property type="protein sequence ID" value="KAK3051828.1"/>
    <property type="molecule type" value="Genomic_DNA"/>
</dbReference>
<proteinExistence type="predicted"/>
<keyword evidence="2" id="KW-0732">Signal</keyword>
<dbReference type="Proteomes" id="UP001271007">
    <property type="component" value="Unassembled WGS sequence"/>
</dbReference>
<evidence type="ECO:0000313" key="4">
    <source>
        <dbReference type="Proteomes" id="UP001271007"/>
    </source>
</evidence>
<name>A0AAJ0GBB0_9PEZI</name>
<sequence length="112" mass="11464">MGVSIPILFASLLASGLVGFTTAEKSVVNLYNGPGCAFPATAFIGTCEANCFQFGFDSVWTVAGTDDLVCITYKDDNCLLLETPNDKGAASSGSGKCAETPGGKSLKCFSGC</sequence>
<gene>
    <name evidence="3" type="ORF">LTR09_007128</name>
</gene>
<protein>
    <submittedName>
        <fullName evidence="3">Uncharacterized protein</fullName>
    </submittedName>
</protein>
<organism evidence="3 4">
    <name type="scientific">Extremus antarcticus</name>
    <dbReference type="NCBI Taxonomy" id="702011"/>
    <lineage>
        <taxon>Eukaryota</taxon>
        <taxon>Fungi</taxon>
        <taxon>Dikarya</taxon>
        <taxon>Ascomycota</taxon>
        <taxon>Pezizomycotina</taxon>
        <taxon>Dothideomycetes</taxon>
        <taxon>Dothideomycetidae</taxon>
        <taxon>Mycosphaerellales</taxon>
        <taxon>Extremaceae</taxon>
        <taxon>Extremus</taxon>
    </lineage>
</organism>
<evidence type="ECO:0000256" key="2">
    <source>
        <dbReference type="SAM" id="SignalP"/>
    </source>
</evidence>
<feature type="chain" id="PRO_5042610451" evidence="2">
    <location>
        <begin position="24"/>
        <end position="112"/>
    </location>
</feature>
<reference evidence="3" key="1">
    <citation type="submission" date="2023-04" db="EMBL/GenBank/DDBJ databases">
        <title>Black Yeasts Isolated from many extreme environments.</title>
        <authorList>
            <person name="Coleine C."/>
            <person name="Stajich J.E."/>
            <person name="Selbmann L."/>
        </authorList>
    </citation>
    <scope>NUCLEOTIDE SEQUENCE</scope>
    <source>
        <strain evidence="3">CCFEE 5312</strain>
    </source>
</reference>
<comment type="caution">
    <text evidence="3">The sequence shown here is derived from an EMBL/GenBank/DDBJ whole genome shotgun (WGS) entry which is preliminary data.</text>
</comment>
<accession>A0AAJ0GBB0</accession>